<dbReference type="EMBL" id="PFQK01000044">
    <property type="protein sequence ID" value="PJC81863.1"/>
    <property type="molecule type" value="Genomic_DNA"/>
</dbReference>
<evidence type="ECO:0000313" key="1">
    <source>
        <dbReference type="EMBL" id="PJC81863.1"/>
    </source>
</evidence>
<proteinExistence type="predicted"/>
<gene>
    <name evidence="1" type="ORF">CO007_02475</name>
</gene>
<accession>A0A2M8GMT1</accession>
<comment type="caution">
    <text evidence="1">The sequence shown here is derived from an EMBL/GenBank/DDBJ whole genome shotgun (WGS) entry which is preliminary data.</text>
</comment>
<sequence>MVDQVIKNEVVWTNPAPRPDPNRAISALSLNISRHHTQGGSQYREAIMRDTDVFFAARLQINEGLQDRVTFFRTLSDLNDLIGEINMTHRKGVVLEYQSLALERALQILSDNINVLEQNLTIANAHGDNSSLESIFTAVASISALHSDQVVRFMAKYRDILWKVLQSKNNSQFIHKMAGFINHSLFARSKEGTSLEQFSKDLVSDAMGDGVKHKPLSEIVEALFEYRYDRAGEMLTSIILGKSGLSNDQIKDVISAWRKSAPIYTGKRPIDKNNIVSLPAVVKKNLETIMDLEGRKSGVTKFLLEKFGIRCFGRYPTKLLLRQFDTFGDQGQFGIILSSIADYSGGYYVDVDLYDKLFDDIGEDYIIRVTETDDKYLRSQYEKIRALYSPPIAFEIVNVHGSIKDMQFSEGPEGMLTIEDIESGLLDGLSEIFDPDAVHVLGSCSAALGIAGKYSEKVKGKTIAPTTDTAIKSITVIKNGKKIDFDITFRDGEAWIFYNGKRIN</sequence>
<reference evidence="2" key="1">
    <citation type="submission" date="2017-09" db="EMBL/GenBank/DDBJ databases">
        <title>Depth-based differentiation of microbial function through sediment-hosted aquifers and enrichment of novel symbionts in the deep terrestrial subsurface.</title>
        <authorList>
            <person name="Probst A.J."/>
            <person name="Ladd B."/>
            <person name="Jarett J.K."/>
            <person name="Geller-Mcgrath D.E."/>
            <person name="Sieber C.M.K."/>
            <person name="Emerson J.B."/>
            <person name="Anantharaman K."/>
            <person name="Thomas B.C."/>
            <person name="Malmstrom R."/>
            <person name="Stieglmeier M."/>
            <person name="Klingl A."/>
            <person name="Woyke T."/>
            <person name="Ryan C.M."/>
            <person name="Banfield J.F."/>
        </authorList>
    </citation>
    <scope>NUCLEOTIDE SEQUENCE [LARGE SCALE GENOMIC DNA]</scope>
</reference>
<evidence type="ECO:0000313" key="2">
    <source>
        <dbReference type="Proteomes" id="UP000229370"/>
    </source>
</evidence>
<dbReference type="AlphaFoldDB" id="A0A2M8GMT1"/>
<name>A0A2M8GMT1_9BACT</name>
<organism evidence="1 2">
    <name type="scientific">Candidatus Roizmanbacteria bacterium CG_4_8_14_3_um_filter_36_10</name>
    <dbReference type="NCBI Taxonomy" id="1974834"/>
    <lineage>
        <taxon>Bacteria</taxon>
        <taxon>Candidatus Roizmaniibacteriota</taxon>
    </lineage>
</organism>
<protein>
    <submittedName>
        <fullName evidence="1">Uncharacterized protein</fullName>
    </submittedName>
</protein>
<dbReference type="Proteomes" id="UP000229370">
    <property type="component" value="Unassembled WGS sequence"/>
</dbReference>